<gene>
    <name evidence="1" type="ORF">GOODEAATRI_031658</name>
</gene>
<protein>
    <submittedName>
        <fullName evidence="1">Uncharacterized protein</fullName>
    </submittedName>
</protein>
<sequence>MVRRVRLLAGITLALGDFRQLLGRSSTRSNLQVIENAARTSHQCNATPYFAVAGDALCDMFPSKIQTPCFNFSETGEHMLFLYETVGTCIKQTVTR</sequence>
<dbReference type="Proteomes" id="UP001476798">
    <property type="component" value="Unassembled WGS sequence"/>
</dbReference>
<reference evidence="1 2" key="1">
    <citation type="submission" date="2021-06" db="EMBL/GenBank/DDBJ databases">
        <authorList>
            <person name="Palmer J.M."/>
        </authorList>
    </citation>
    <scope>NUCLEOTIDE SEQUENCE [LARGE SCALE GENOMIC DNA]</scope>
    <source>
        <strain evidence="1 2">GA_2019</strain>
        <tissue evidence="1">Muscle</tissue>
    </source>
</reference>
<organism evidence="1 2">
    <name type="scientific">Goodea atripinnis</name>
    <dbReference type="NCBI Taxonomy" id="208336"/>
    <lineage>
        <taxon>Eukaryota</taxon>
        <taxon>Metazoa</taxon>
        <taxon>Chordata</taxon>
        <taxon>Craniata</taxon>
        <taxon>Vertebrata</taxon>
        <taxon>Euteleostomi</taxon>
        <taxon>Actinopterygii</taxon>
        <taxon>Neopterygii</taxon>
        <taxon>Teleostei</taxon>
        <taxon>Neoteleostei</taxon>
        <taxon>Acanthomorphata</taxon>
        <taxon>Ovalentaria</taxon>
        <taxon>Atherinomorphae</taxon>
        <taxon>Cyprinodontiformes</taxon>
        <taxon>Goodeidae</taxon>
        <taxon>Goodea</taxon>
    </lineage>
</organism>
<keyword evidence="2" id="KW-1185">Reference proteome</keyword>
<name>A0ABV0PT92_9TELE</name>
<comment type="caution">
    <text evidence="1">The sequence shown here is derived from an EMBL/GenBank/DDBJ whole genome shotgun (WGS) entry which is preliminary data.</text>
</comment>
<evidence type="ECO:0000313" key="1">
    <source>
        <dbReference type="EMBL" id="MEQ2186731.1"/>
    </source>
</evidence>
<dbReference type="EMBL" id="JAHRIO010085468">
    <property type="protein sequence ID" value="MEQ2186731.1"/>
    <property type="molecule type" value="Genomic_DNA"/>
</dbReference>
<proteinExistence type="predicted"/>
<evidence type="ECO:0000313" key="2">
    <source>
        <dbReference type="Proteomes" id="UP001476798"/>
    </source>
</evidence>
<accession>A0ABV0PT92</accession>